<proteinExistence type="predicted"/>
<feature type="domain" description="CASTOR ACT" evidence="1">
    <location>
        <begin position="143"/>
        <end position="206"/>
    </location>
</feature>
<dbReference type="AlphaFoldDB" id="A0A2R6ABM6"/>
<sequence>MTLSYAVKETISADLALQDAISRGYANISGVARVIKPEVERKVGSPVKLESLITTLKRTKIDWKVGEDVKRVIAQSTLSVRTGIEKTIVHSSEGNIHRLGQLLANHANSFFGVAIGSLSITMIYEEALSQRVGSTFSDDILSSSKNLAAIVVQSPPEIASTPGCVITLYGQVSRRGINIEETISCYTETMIVVQERDVGKALEALAELISSTKEALSKR</sequence>
<dbReference type="EMBL" id="NEXC01000016">
    <property type="protein sequence ID" value="PSN83739.1"/>
    <property type="molecule type" value="Genomic_DNA"/>
</dbReference>
<comment type="caution">
    <text evidence="2">The sequence shown here is derived from an EMBL/GenBank/DDBJ whole genome shotgun (WGS) entry which is preliminary data.</text>
</comment>
<evidence type="ECO:0000313" key="2">
    <source>
        <dbReference type="EMBL" id="PSN83739.1"/>
    </source>
</evidence>
<evidence type="ECO:0000313" key="3">
    <source>
        <dbReference type="Proteomes" id="UP000240880"/>
    </source>
</evidence>
<dbReference type="Proteomes" id="UP000240880">
    <property type="component" value="Unassembled WGS sequence"/>
</dbReference>
<gene>
    <name evidence="2" type="ORF">B9Q01_03740</name>
</gene>
<dbReference type="InterPro" id="IPR027795">
    <property type="entry name" value="CASTOR_ACT_dom"/>
</dbReference>
<evidence type="ECO:0000259" key="1">
    <source>
        <dbReference type="Pfam" id="PF13840"/>
    </source>
</evidence>
<protein>
    <recommendedName>
        <fullName evidence="1">CASTOR ACT domain-containing protein</fullName>
    </recommendedName>
</protein>
<dbReference type="Pfam" id="PF13840">
    <property type="entry name" value="ACT_7"/>
    <property type="match status" value="1"/>
</dbReference>
<organism evidence="2 3">
    <name type="scientific">Candidatus Marsarchaeota G1 archaeon OSP_D</name>
    <dbReference type="NCBI Taxonomy" id="1978155"/>
    <lineage>
        <taxon>Archaea</taxon>
        <taxon>Candidatus Marsarchaeota</taxon>
        <taxon>Candidatus Marsarchaeota group 1</taxon>
    </lineage>
</organism>
<name>A0A2R6ABM6_9ARCH</name>
<accession>A0A2R6ABM6</accession>
<reference evidence="2 3" key="1">
    <citation type="submission" date="2017-04" db="EMBL/GenBank/DDBJ databases">
        <title>Novel microbial lineages endemic to geothermal iron-oxide mats fill important gaps in the evolutionary history of Archaea.</title>
        <authorList>
            <person name="Jay Z.J."/>
            <person name="Beam J.P."/>
            <person name="Dlakic M."/>
            <person name="Rusch D.B."/>
            <person name="Kozubal M.A."/>
            <person name="Inskeep W.P."/>
        </authorList>
    </citation>
    <scope>NUCLEOTIDE SEQUENCE [LARGE SCALE GENOMIC DNA]</scope>
    <source>
        <strain evidence="2">OSP_D</strain>
    </source>
</reference>